<feature type="transmembrane region" description="Helical" evidence="12">
    <location>
        <begin position="139"/>
        <end position="161"/>
    </location>
</feature>
<keyword evidence="16" id="KW-1185">Reference proteome</keyword>
<feature type="transmembrane region" description="Helical" evidence="12">
    <location>
        <begin position="200"/>
        <end position="220"/>
    </location>
</feature>
<dbReference type="SUPFAM" id="SSF52833">
    <property type="entry name" value="Thioredoxin-like"/>
    <property type="match status" value="1"/>
</dbReference>
<evidence type="ECO:0000256" key="6">
    <source>
        <dbReference type="ARBA" id="ARBA00022692"/>
    </source>
</evidence>
<evidence type="ECO:0000256" key="11">
    <source>
        <dbReference type="ARBA" id="ARBA00023201"/>
    </source>
</evidence>
<dbReference type="EMBL" id="RPFW01000004">
    <property type="protein sequence ID" value="TVZ03044.1"/>
    <property type="molecule type" value="Genomic_DNA"/>
</dbReference>
<feature type="transmembrane region" description="Helical" evidence="12">
    <location>
        <begin position="95"/>
        <end position="119"/>
    </location>
</feature>
<evidence type="ECO:0000259" key="14">
    <source>
        <dbReference type="PROSITE" id="PS51352"/>
    </source>
</evidence>
<evidence type="ECO:0000313" key="16">
    <source>
        <dbReference type="Proteomes" id="UP000460272"/>
    </source>
</evidence>
<dbReference type="GO" id="GO:0006885">
    <property type="term" value="P:regulation of pH"/>
    <property type="evidence" value="ECO:0007669"/>
    <property type="project" value="UniProtKB-UniRule"/>
</dbReference>
<feature type="transmembrane region" description="Helical" evidence="12">
    <location>
        <begin position="368"/>
        <end position="389"/>
    </location>
</feature>
<comment type="function">
    <text evidence="12">Na(+)/H(+) antiporter that extrudes sodium in exchange for external protons.</text>
</comment>
<dbReference type="GO" id="GO:0005886">
    <property type="term" value="C:plasma membrane"/>
    <property type="evidence" value="ECO:0007669"/>
    <property type="project" value="UniProtKB-SubCell"/>
</dbReference>
<evidence type="ECO:0000313" key="15">
    <source>
        <dbReference type="EMBL" id="TVZ03044.1"/>
    </source>
</evidence>
<organism evidence="15 16">
    <name type="scientific">Trebonia kvetii</name>
    <dbReference type="NCBI Taxonomy" id="2480626"/>
    <lineage>
        <taxon>Bacteria</taxon>
        <taxon>Bacillati</taxon>
        <taxon>Actinomycetota</taxon>
        <taxon>Actinomycetes</taxon>
        <taxon>Streptosporangiales</taxon>
        <taxon>Treboniaceae</taxon>
        <taxon>Trebonia</taxon>
    </lineage>
</organism>
<evidence type="ECO:0000256" key="5">
    <source>
        <dbReference type="ARBA" id="ARBA00022475"/>
    </source>
</evidence>
<dbReference type="AlphaFoldDB" id="A0A6P2BVG0"/>
<protein>
    <recommendedName>
        <fullName evidence="12">Na(+)/H(+) antiporter NhaA</fullName>
    </recommendedName>
    <alternativeName>
        <fullName evidence="12">Sodium/proton antiporter NhaA</fullName>
    </alternativeName>
</protein>
<feature type="transmembrane region" description="Helical" evidence="12">
    <location>
        <begin position="167"/>
        <end position="188"/>
    </location>
</feature>
<dbReference type="Pfam" id="PF13462">
    <property type="entry name" value="Thioredoxin_4"/>
    <property type="match status" value="1"/>
</dbReference>
<comment type="caution">
    <text evidence="15">The sequence shown here is derived from an EMBL/GenBank/DDBJ whole genome shotgun (WGS) entry which is preliminary data.</text>
</comment>
<evidence type="ECO:0000256" key="9">
    <source>
        <dbReference type="ARBA" id="ARBA00023065"/>
    </source>
</evidence>
<comment type="subcellular location">
    <subcellularLocation>
        <location evidence="1">Cell inner membrane</location>
        <topology evidence="1">Multi-pass membrane protein</topology>
    </subcellularLocation>
    <subcellularLocation>
        <location evidence="12">Cell membrane</location>
        <topology evidence="12">Multi-pass membrane protein</topology>
    </subcellularLocation>
</comment>
<comment type="catalytic activity">
    <reaction evidence="12">
        <text>Na(+)(in) + 2 H(+)(out) = Na(+)(out) + 2 H(+)(in)</text>
        <dbReference type="Rhea" id="RHEA:29251"/>
        <dbReference type="ChEBI" id="CHEBI:15378"/>
        <dbReference type="ChEBI" id="CHEBI:29101"/>
    </reaction>
</comment>
<dbReference type="Gene3D" id="1.20.1530.10">
    <property type="entry name" value="Na+/H+ antiporter like domain"/>
    <property type="match status" value="1"/>
</dbReference>
<dbReference type="Gene3D" id="3.40.30.10">
    <property type="entry name" value="Glutaredoxin"/>
    <property type="match status" value="1"/>
</dbReference>
<dbReference type="PROSITE" id="PS51352">
    <property type="entry name" value="THIOREDOXIN_2"/>
    <property type="match status" value="1"/>
</dbReference>
<reference evidence="15 16" key="1">
    <citation type="submission" date="2018-11" db="EMBL/GenBank/DDBJ databases">
        <title>Trebonia kvetii gen.nov., sp.nov., a novel acidophilic actinobacterium, and proposal of the new actinobacterial family Treboniaceae fam. nov.</title>
        <authorList>
            <person name="Rapoport D."/>
            <person name="Sagova-Mareckova M."/>
            <person name="Sedlacek I."/>
            <person name="Provaznik J."/>
            <person name="Kralova S."/>
            <person name="Pavlinic D."/>
            <person name="Benes V."/>
            <person name="Kopecky J."/>
        </authorList>
    </citation>
    <scope>NUCLEOTIDE SEQUENCE [LARGE SCALE GENOMIC DNA]</scope>
    <source>
        <strain evidence="15 16">15Tr583</strain>
    </source>
</reference>
<dbReference type="InterPro" id="IPR023171">
    <property type="entry name" value="Na/H_antiporter_dom_sf"/>
</dbReference>
<evidence type="ECO:0000256" key="13">
    <source>
        <dbReference type="SAM" id="MobiDB-lite"/>
    </source>
</evidence>
<keyword evidence="5 12" id="KW-1003">Cell membrane</keyword>
<dbReference type="InterPro" id="IPR012336">
    <property type="entry name" value="Thioredoxin-like_fold"/>
</dbReference>
<evidence type="ECO:0000256" key="10">
    <source>
        <dbReference type="ARBA" id="ARBA00023136"/>
    </source>
</evidence>
<keyword evidence="7 12" id="KW-1133">Transmembrane helix</keyword>
<comment type="similarity">
    <text evidence="12">Belongs to the NhaA Na(+)/H(+) (TC 2.A.33) antiporter family.</text>
</comment>
<keyword evidence="8 12" id="KW-0915">Sodium</keyword>
<dbReference type="Proteomes" id="UP000460272">
    <property type="component" value="Unassembled WGS sequence"/>
</dbReference>
<comment type="similarity">
    <text evidence="2">In the N-terminal section; belongs to the NhaA Na(+)/H(+) (TC 2.A.33) antiporter family.</text>
</comment>
<keyword evidence="6 12" id="KW-0812">Transmembrane</keyword>
<sequence>MTEPQQASDERAGTVRQASPDLPGNDPGTGSGTAPPAPTSTAWTSSGRTPLRNFLRTETGSATILALATLAALIWVNVAGGSYDRLWATELSGRVAGHAITMNLHEFVNSGLMALFFLVVGLEARREWDMGELRVRSRLALPFCVGVGGMVVPIAIFLAINAGRPTAHGWGAAASTDTAFALGALALAGGSRLPDRVRTYLLTFSVVDDLFGLAIIAVFYSGHVSWLPLLIGGALLATYFVLNRRGFRNPPAYLLIGVGAWVAFFESGVDPIVSGLVIGLLTCAYPAARENLEQASDAFRLFREQPTARLAAEARETVRGAISPNERLQERYHGMTSYIIVPLFALANADIKISGSFLAHAYTSPATLGIMIGYVAGKPLGTAGIAWLVSKVTKRRLAPPVGWGAVLGVGTVAGIGFTVSLLIASLAFTGNDLAEAKLGVLSGAICATLLTWLVFRGMGRLSPRTRLRALYGTTGTLTDLAVPVDPERDHIRGPREDALVTLVEYGDFECPYCGQAEPAVRGLIREYGELRFVFRHLPLTDVHPHAQLAAEASEAADAQGAFWEMHDALMDHQGALTFSDLIRYARDLGLDTARFTTDLRKHSGAYRVAEDVDSADLATVSGTPTFFINGNRYYGAFDLAALKEAVRAAKARAVIGERSAV</sequence>
<dbReference type="OrthoDB" id="117402at2"/>
<dbReference type="RefSeq" id="WP_145855428.1">
    <property type="nucleotide sequence ID" value="NZ_RPFW01000004.1"/>
</dbReference>
<name>A0A6P2BVG0_9ACTN</name>
<accession>A0A6P2BVG0</accession>
<feature type="domain" description="Thioredoxin" evidence="14">
    <location>
        <begin position="456"/>
        <end position="651"/>
    </location>
</feature>
<proteinExistence type="inferred from homology"/>
<evidence type="ECO:0000256" key="12">
    <source>
        <dbReference type="HAMAP-Rule" id="MF_01844"/>
    </source>
</evidence>
<keyword evidence="9 12" id="KW-0406">Ion transport</keyword>
<evidence type="ECO:0000256" key="4">
    <source>
        <dbReference type="ARBA" id="ARBA00022449"/>
    </source>
</evidence>
<feature type="transmembrane region" description="Helical" evidence="12">
    <location>
        <begin position="337"/>
        <end position="362"/>
    </location>
</feature>
<feature type="transmembrane region" description="Helical" evidence="12">
    <location>
        <begin position="226"/>
        <end position="242"/>
    </location>
</feature>
<gene>
    <name evidence="12 15" type="primary">nhaA</name>
    <name evidence="15" type="ORF">EAS64_21555</name>
</gene>
<dbReference type="InterPro" id="IPR036249">
    <property type="entry name" value="Thioredoxin-like_sf"/>
</dbReference>
<evidence type="ECO:0000256" key="2">
    <source>
        <dbReference type="ARBA" id="ARBA00007006"/>
    </source>
</evidence>
<feature type="transmembrane region" description="Helical" evidence="12">
    <location>
        <begin position="401"/>
        <end position="428"/>
    </location>
</feature>
<dbReference type="PANTHER" id="PTHR30341">
    <property type="entry name" value="SODIUM ION/PROTON ANTIPORTER NHAA-RELATED"/>
    <property type="match status" value="1"/>
</dbReference>
<feature type="transmembrane region" description="Helical" evidence="12">
    <location>
        <begin position="440"/>
        <end position="458"/>
    </location>
</feature>
<keyword evidence="10 12" id="KW-0472">Membrane</keyword>
<dbReference type="GO" id="GO:0015385">
    <property type="term" value="F:sodium:proton antiporter activity"/>
    <property type="evidence" value="ECO:0007669"/>
    <property type="project" value="UniProtKB-UniRule"/>
</dbReference>
<evidence type="ECO:0000256" key="1">
    <source>
        <dbReference type="ARBA" id="ARBA00004429"/>
    </source>
</evidence>
<dbReference type="NCBIfam" id="TIGR00773">
    <property type="entry name" value="NhaA"/>
    <property type="match status" value="1"/>
</dbReference>
<keyword evidence="4 12" id="KW-0050">Antiport</keyword>
<dbReference type="HAMAP" id="MF_01844">
    <property type="entry name" value="NhaA"/>
    <property type="match status" value="1"/>
</dbReference>
<dbReference type="PANTHER" id="PTHR30341:SF0">
    <property type="entry name" value="NA(+)_H(+) ANTIPORTER NHAA"/>
    <property type="match status" value="1"/>
</dbReference>
<dbReference type="InterPro" id="IPR004670">
    <property type="entry name" value="NhaA"/>
</dbReference>
<feature type="region of interest" description="Disordered" evidence="13">
    <location>
        <begin position="1"/>
        <end position="48"/>
    </location>
</feature>
<dbReference type="Pfam" id="PF06965">
    <property type="entry name" value="Na_H_antiport_1"/>
    <property type="match status" value="1"/>
</dbReference>
<evidence type="ECO:0000256" key="7">
    <source>
        <dbReference type="ARBA" id="ARBA00022989"/>
    </source>
</evidence>
<feature type="transmembrane region" description="Helical" evidence="12">
    <location>
        <begin position="62"/>
        <end position="83"/>
    </location>
</feature>
<keyword evidence="3 12" id="KW-0813">Transport</keyword>
<evidence type="ECO:0000256" key="3">
    <source>
        <dbReference type="ARBA" id="ARBA00022448"/>
    </source>
</evidence>
<dbReference type="InterPro" id="IPR013766">
    <property type="entry name" value="Thioredoxin_domain"/>
</dbReference>
<evidence type="ECO:0000256" key="8">
    <source>
        <dbReference type="ARBA" id="ARBA00023053"/>
    </source>
</evidence>
<keyword evidence="11 12" id="KW-0739">Sodium transport</keyword>